<proteinExistence type="predicted"/>
<protein>
    <submittedName>
        <fullName evidence="1">Uncharacterized protein</fullName>
    </submittedName>
</protein>
<accession>A0A6C0F043</accession>
<dbReference type="EMBL" id="MN739010">
    <property type="protein sequence ID" value="QHT34817.1"/>
    <property type="molecule type" value="Genomic_DNA"/>
</dbReference>
<sequence>MGGVMCLLVMSDFVIRMKREFMKKYVGAVLYLLESSTKNILNGHFTQKVPESGRRKQRNIRNCS</sequence>
<reference evidence="1" key="1">
    <citation type="journal article" date="2020" name="Nature">
        <title>Giant virus diversity and host interactions through global metagenomics.</title>
        <authorList>
            <person name="Schulz F."/>
            <person name="Roux S."/>
            <person name="Paez-Espino D."/>
            <person name="Jungbluth S."/>
            <person name="Walsh D.A."/>
            <person name="Denef V.J."/>
            <person name="McMahon K.D."/>
            <person name="Konstantinidis K.T."/>
            <person name="Eloe-Fadrosh E.A."/>
            <person name="Kyrpides N.C."/>
            <person name="Woyke T."/>
        </authorList>
    </citation>
    <scope>NUCLEOTIDE SEQUENCE</scope>
    <source>
        <strain evidence="1">GVMAG-M-3300009164-40</strain>
    </source>
</reference>
<dbReference type="AlphaFoldDB" id="A0A6C0F043"/>
<organism evidence="1">
    <name type="scientific">viral metagenome</name>
    <dbReference type="NCBI Taxonomy" id="1070528"/>
    <lineage>
        <taxon>unclassified sequences</taxon>
        <taxon>metagenomes</taxon>
        <taxon>organismal metagenomes</taxon>
    </lineage>
</organism>
<evidence type="ECO:0000313" key="1">
    <source>
        <dbReference type="EMBL" id="QHT34817.1"/>
    </source>
</evidence>
<name>A0A6C0F043_9ZZZZ</name>